<dbReference type="EMBL" id="JACMSC010000007">
    <property type="protein sequence ID" value="KAG6513901.1"/>
    <property type="molecule type" value="Genomic_DNA"/>
</dbReference>
<name>A0A8J5LDE5_ZINOF</name>
<dbReference type="InterPro" id="IPR006121">
    <property type="entry name" value="HMA_dom"/>
</dbReference>
<protein>
    <submittedName>
        <fullName evidence="3">Uncharacterized protein</fullName>
    </submittedName>
</protein>
<accession>A0A8J5LDE5</accession>
<proteinExistence type="predicted"/>
<dbReference type="InterPro" id="IPR036163">
    <property type="entry name" value="HMA_dom_sf"/>
</dbReference>
<keyword evidence="4" id="KW-1185">Reference proteome</keyword>
<dbReference type="CDD" id="cd00371">
    <property type="entry name" value="HMA"/>
    <property type="match status" value="1"/>
</dbReference>
<dbReference type="Gene3D" id="3.30.70.100">
    <property type="match status" value="1"/>
</dbReference>
<comment type="caution">
    <text evidence="3">The sequence shown here is derived from an EMBL/GenBank/DDBJ whole genome shotgun (WGS) entry which is preliminary data.</text>
</comment>
<dbReference type="SUPFAM" id="SSF55008">
    <property type="entry name" value="HMA, heavy metal-associated domain"/>
    <property type="match status" value="1"/>
</dbReference>
<dbReference type="PANTHER" id="PTHR22814">
    <property type="entry name" value="COPPER TRANSPORT PROTEIN ATOX1-RELATED"/>
    <property type="match status" value="1"/>
</dbReference>
<feature type="compositionally biased region" description="Low complexity" evidence="2">
    <location>
        <begin position="106"/>
        <end position="120"/>
    </location>
</feature>
<evidence type="ECO:0000256" key="1">
    <source>
        <dbReference type="ARBA" id="ARBA00022723"/>
    </source>
</evidence>
<dbReference type="Proteomes" id="UP000734854">
    <property type="component" value="Unassembled WGS sequence"/>
</dbReference>
<feature type="region of interest" description="Disordered" evidence="2">
    <location>
        <begin position="95"/>
        <end position="120"/>
    </location>
</feature>
<dbReference type="GO" id="GO:0046872">
    <property type="term" value="F:metal ion binding"/>
    <property type="evidence" value="ECO:0007669"/>
    <property type="project" value="UniProtKB-KW"/>
</dbReference>
<organism evidence="3 4">
    <name type="scientific">Zingiber officinale</name>
    <name type="common">Ginger</name>
    <name type="synonym">Amomum zingiber</name>
    <dbReference type="NCBI Taxonomy" id="94328"/>
    <lineage>
        <taxon>Eukaryota</taxon>
        <taxon>Viridiplantae</taxon>
        <taxon>Streptophyta</taxon>
        <taxon>Embryophyta</taxon>
        <taxon>Tracheophyta</taxon>
        <taxon>Spermatophyta</taxon>
        <taxon>Magnoliopsida</taxon>
        <taxon>Liliopsida</taxon>
        <taxon>Zingiberales</taxon>
        <taxon>Zingiberaceae</taxon>
        <taxon>Zingiber</taxon>
    </lineage>
</organism>
<sequence length="120" mass="13045">MAVDQCCPIRSVSPTVDQCRTTPKPSSSELLCHAKDALGLLGDFLPVWKSRNFFFSFYVLFSGVESFDVDLQEQKVTVKGNVTPEAVFQTVSRSGKKTSFWEASEADPVPEAAPDVAPGA</sequence>
<evidence type="ECO:0000313" key="4">
    <source>
        <dbReference type="Proteomes" id="UP000734854"/>
    </source>
</evidence>
<dbReference type="AlphaFoldDB" id="A0A8J5LDE5"/>
<keyword evidence="1" id="KW-0479">Metal-binding</keyword>
<dbReference type="PANTHER" id="PTHR22814:SF287">
    <property type="entry name" value="COPPER TRANSPORT PROTEIN ATX1"/>
    <property type="match status" value="1"/>
</dbReference>
<evidence type="ECO:0000313" key="3">
    <source>
        <dbReference type="EMBL" id="KAG6513901.1"/>
    </source>
</evidence>
<evidence type="ECO:0000256" key="2">
    <source>
        <dbReference type="SAM" id="MobiDB-lite"/>
    </source>
</evidence>
<gene>
    <name evidence="3" type="ORF">ZIOFF_024238</name>
</gene>
<reference evidence="3 4" key="1">
    <citation type="submission" date="2020-08" db="EMBL/GenBank/DDBJ databases">
        <title>Plant Genome Project.</title>
        <authorList>
            <person name="Zhang R.-G."/>
        </authorList>
    </citation>
    <scope>NUCLEOTIDE SEQUENCE [LARGE SCALE GENOMIC DNA]</scope>
    <source>
        <tissue evidence="3">Rhizome</tissue>
    </source>
</reference>